<organism evidence="3">
    <name type="scientific">Lepeophtheirus salmonis</name>
    <name type="common">Salmon louse</name>
    <name type="synonym">Caligus salmonis</name>
    <dbReference type="NCBI Taxonomy" id="72036"/>
    <lineage>
        <taxon>Eukaryota</taxon>
        <taxon>Metazoa</taxon>
        <taxon>Ecdysozoa</taxon>
        <taxon>Arthropoda</taxon>
        <taxon>Crustacea</taxon>
        <taxon>Multicrustacea</taxon>
        <taxon>Hexanauplia</taxon>
        <taxon>Copepoda</taxon>
        <taxon>Siphonostomatoida</taxon>
        <taxon>Caligidae</taxon>
        <taxon>Lepeophtheirus</taxon>
    </lineage>
</organism>
<evidence type="ECO:0000313" key="2">
    <source>
        <dbReference type="EMBL" id="CAF2745100.1"/>
    </source>
</evidence>
<protein>
    <submittedName>
        <fullName evidence="2">(salmon louse) hypothetical protein</fullName>
    </submittedName>
</protein>
<evidence type="ECO:0000313" key="3">
    <source>
        <dbReference type="EMBL" id="CDW22302.1"/>
    </source>
</evidence>
<dbReference type="EMBL" id="HACA01004941">
    <property type="protein sequence ID" value="CDW22302.1"/>
    <property type="molecule type" value="Transcribed_RNA"/>
</dbReference>
<keyword evidence="4" id="KW-1185">Reference proteome</keyword>
<name>A0A0K2T9Q8_LEPSM</name>
<feature type="signal peptide" evidence="1">
    <location>
        <begin position="1"/>
        <end position="21"/>
    </location>
</feature>
<reference evidence="2" key="2">
    <citation type="submission" date="2021-02" db="EMBL/GenBank/DDBJ databases">
        <authorList>
            <person name="Bekaert M."/>
        </authorList>
    </citation>
    <scope>NUCLEOTIDE SEQUENCE</scope>
    <source>
        <strain evidence="2">IoA-00</strain>
    </source>
</reference>
<evidence type="ECO:0000256" key="1">
    <source>
        <dbReference type="SAM" id="SignalP"/>
    </source>
</evidence>
<dbReference type="AlphaFoldDB" id="A0A0K2T9Q8"/>
<dbReference type="Proteomes" id="UP000675881">
    <property type="component" value="Unassembled WGS sequence"/>
</dbReference>
<dbReference type="EMBL" id="CAJNVT010000090">
    <property type="protein sequence ID" value="CAF2745100.1"/>
    <property type="molecule type" value="Genomic_DNA"/>
</dbReference>
<keyword evidence="1" id="KW-0732">Signal</keyword>
<sequence length="108" mass="12244">MIMKLFIFWILVVCTIYLVYCDIDINSEGSLIDVTKSGDLLNLNSATHKLLKRSPKPFFFKKKKKRKHKGHRGHGGYGHHHGGYGHHHGGYGHHHGGYGHHQGHGGYH</sequence>
<proteinExistence type="predicted"/>
<evidence type="ECO:0000313" key="4">
    <source>
        <dbReference type="Proteomes" id="UP000675881"/>
    </source>
</evidence>
<gene>
    <name evidence="2" type="ORF">LSAA_242</name>
</gene>
<reference evidence="3" key="1">
    <citation type="submission" date="2014-05" db="EMBL/GenBank/DDBJ databases">
        <authorList>
            <person name="Chronopoulou M."/>
        </authorList>
    </citation>
    <scope>NUCLEOTIDE SEQUENCE</scope>
    <source>
        <tissue evidence="3">Whole organism</tissue>
    </source>
</reference>
<feature type="chain" id="PRO_5036294070" evidence="1">
    <location>
        <begin position="22"/>
        <end position="108"/>
    </location>
</feature>
<accession>A0A0K2T9Q8</accession>